<protein>
    <submittedName>
        <fullName evidence="2">Uncharacterized protein</fullName>
    </submittedName>
</protein>
<keyword evidence="1" id="KW-0812">Transmembrane</keyword>
<keyword evidence="1" id="KW-0472">Membrane</keyword>
<sequence>MLKNIEIISSVIIMLILIVFLIWKIYIGSTTFIIIGIIMLAFNLYYLVREIKEKNKNKF</sequence>
<dbReference type="EMBL" id="LUGM01000002">
    <property type="protein sequence ID" value="KYH15054.1"/>
    <property type="molecule type" value="Genomic_DNA"/>
</dbReference>
<name>A0A151A6I5_9STAP</name>
<evidence type="ECO:0000256" key="1">
    <source>
        <dbReference type="SAM" id="Phobius"/>
    </source>
</evidence>
<proteinExistence type="predicted"/>
<dbReference type="AlphaFoldDB" id="A0A151A6I5"/>
<feature type="transmembrane region" description="Helical" evidence="1">
    <location>
        <begin position="7"/>
        <end position="26"/>
    </location>
</feature>
<keyword evidence="1" id="KW-1133">Transmembrane helix</keyword>
<evidence type="ECO:0000313" key="2">
    <source>
        <dbReference type="EMBL" id="KYH15054.1"/>
    </source>
</evidence>
<dbReference type="Proteomes" id="UP000075418">
    <property type="component" value="Unassembled WGS sequence"/>
</dbReference>
<organism evidence="2 3">
    <name type="scientific">Staphylococcus kloosii</name>
    <dbReference type="NCBI Taxonomy" id="29384"/>
    <lineage>
        <taxon>Bacteria</taxon>
        <taxon>Bacillati</taxon>
        <taxon>Bacillota</taxon>
        <taxon>Bacilli</taxon>
        <taxon>Bacillales</taxon>
        <taxon>Staphylococcaceae</taxon>
        <taxon>Staphylococcus</taxon>
    </lineage>
</organism>
<comment type="caution">
    <text evidence="2">The sequence shown here is derived from an EMBL/GenBank/DDBJ whole genome shotgun (WGS) entry which is preliminary data.</text>
</comment>
<evidence type="ECO:0000313" key="3">
    <source>
        <dbReference type="Proteomes" id="UP000075418"/>
    </source>
</evidence>
<feature type="transmembrane region" description="Helical" evidence="1">
    <location>
        <begin position="32"/>
        <end position="48"/>
    </location>
</feature>
<gene>
    <name evidence="2" type="ORF">A0131_09755</name>
</gene>
<reference evidence="2 3" key="1">
    <citation type="submission" date="2016-02" db="EMBL/GenBank/DDBJ databases">
        <title>Draft genome sequence of hydrocarbon degrading Staphylococcus saprophyticus Strain CNV2, isolated from crude-oil contaminated soil from Noonmati Oil Refinery, Guwahati, Assam, India.</title>
        <authorList>
            <person name="Mukherjee A."/>
            <person name="Chettri B."/>
            <person name="Langpoklakpam J."/>
            <person name="Singh A.K."/>
            <person name="Chattopadhyay D.J."/>
        </authorList>
    </citation>
    <scope>NUCLEOTIDE SEQUENCE [LARGE SCALE GENOMIC DNA]</scope>
    <source>
        <strain evidence="2 3">CNV2</strain>
    </source>
</reference>
<accession>A0A151A6I5</accession>